<sequence length="285" mass="31944" precursor="true">MKTLLLMLSILMVPACGQPQGTVNGVPIPSRAFSTGGLQTQAEVAWRLKSKRPIEKEDMAAIERSVQAQRCNKLKSAISGVLQEEVMKNMAITVTPADIAEFQKTSNIKLPDPQAEARQKHEYAAAVLTALDAQLNKHEDPQSVYDKYLKTHGITEQAWSVQLLLGQTPEGKQSLINQLNMTPETVAQAAKNFDCSYQVKLKKMKERIDEQISLSDPKFKQYLAEFHQAADQNGNLNGGMPGDHLEYLQVQRQAYWNDVYRKAQVVINDPTMQNCDLSEFGVRRN</sequence>
<proteinExistence type="predicted"/>
<feature type="signal peptide" evidence="1">
    <location>
        <begin position="1"/>
        <end position="17"/>
    </location>
</feature>
<gene>
    <name evidence="2" type="ordered locus">Acid_1766</name>
</gene>
<keyword evidence="1" id="KW-0732">Signal</keyword>
<dbReference type="EMBL" id="CP000473">
    <property type="protein sequence ID" value="ABJ82756.1"/>
    <property type="molecule type" value="Genomic_DNA"/>
</dbReference>
<evidence type="ECO:0000256" key="1">
    <source>
        <dbReference type="SAM" id="SignalP"/>
    </source>
</evidence>
<reference evidence="2" key="1">
    <citation type="submission" date="2006-10" db="EMBL/GenBank/DDBJ databases">
        <title>Complete sequence of Solibacter usitatus Ellin6076.</title>
        <authorList>
            <consortium name="US DOE Joint Genome Institute"/>
            <person name="Copeland A."/>
            <person name="Lucas S."/>
            <person name="Lapidus A."/>
            <person name="Barry K."/>
            <person name="Detter J.C."/>
            <person name="Glavina del Rio T."/>
            <person name="Hammon N."/>
            <person name="Israni S."/>
            <person name="Dalin E."/>
            <person name="Tice H."/>
            <person name="Pitluck S."/>
            <person name="Thompson L.S."/>
            <person name="Brettin T."/>
            <person name="Bruce D."/>
            <person name="Han C."/>
            <person name="Tapia R."/>
            <person name="Gilna P."/>
            <person name="Schmutz J."/>
            <person name="Larimer F."/>
            <person name="Land M."/>
            <person name="Hauser L."/>
            <person name="Kyrpides N."/>
            <person name="Mikhailova N."/>
            <person name="Janssen P.H."/>
            <person name="Kuske C.R."/>
            <person name="Richardson P."/>
        </authorList>
    </citation>
    <scope>NUCLEOTIDE SEQUENCE</scope>
    <source>
        <strain evidence="2">Ellin6076</strain>
    </source>
</reference>
<dbReference type="AlphaFoldDB" id="Q027Q1"/>
<evidence type="ECO:0000313" key="2">
    <source>
        <dbReference type="EMBL" id="ABJ82756.1"/>
    </source>
</evidence>
<organism evidence="2">
    <name type="scientific">Solibacter usitatus (strain Ellin6076)</name>
    <dbReference type="NCBI Taxonomy" id="234267"/>
    <lineage>
        <taxon>Bacteria</taxon>
        <taxon>Pseudomonadati</taxon>
        <taxon>Acidobacteriota</taxon>
        <taxon>Terriglobia</taxon>
        <taxon>Bryobacterales</taxon>
        <taxon>Solibacteraceae</taxon>
        <taxon>Candidatus Solibacter</taxon>
    </lineage>
</organism>
<name>Q027Q1_SOLUE</name>
<dbReference type="InParanoid" id="Q027Q1"/>
<protein>
    <submittedName>
        <fullName evidence="2">Transcriptional regulator, Fis family</fullName>
    </submittedName>
</protein>
<dbReference type="STRING" id="234267.Acid_1766"/>
<feature type="chain" id="PRO_5004163739" evidence="1">
    <location>
        <begin position="18"/>
        <end position="285"/>
    </location>
</feature>
<dbReference type="KEGG" id="sus:Acid_1766"/>
<dbReference type="HOGENOM" id="CLU_976271_0_0_0"/>
<accession>Q027Q1</accession>